<dbReference type="OrthoDB" id="5864674at2759"/>
<evidence type="ECO:0000313" key="1">
    <source>
        <dbReference type="EMBL" id="KHJ97741.1"/>
    </source>
</evidence>
<protein>
    <submittedName>
        <fullName evidence="1">Uncharacterized protein</fullName>
    </submittedName>
</protein>
<evidence type="ECO:0000313" key="2">
    <source>
        <dbReference type="Proteomes" id="UP000053660"/>
    </source>
</evidence>
<accession>A0A0B1TNS5</accession>
<dbReference type="PANTHER" id="PTHR47331">
    <property type="entry name" value="PHD-TYPE DOMAIN-CONTAINING PROTEIN"/>
    <property type="match status" value="1"/>
</dbReference>
<dbReference type="AlphaFoldDB" id="A0A0B1TNS5"/>
<name>A0A0B1TNS5_OESDE</name>
<reference evidence="1 2" key="1">
    <citation type="submission" date="2014-03" db="EMBL/GenBank/DDBJ databases">
        <title>Draft genome of the hookworm Oesophagostomum dentatum.</title>
        <authorList>
            <person name="Mitreva M."/>
        </authorList>
    </citation>
    <scope>NUCLEOTIDE SEQUENCE [LARGE SCALE GENOMIC DNA]</scope>
    <source>
        <strain evidence="1 2">OD-Hann</strain>
    </source>
</reference>
<proteinExistence type="predicted"/>
<dbReference type="PANTHER" id="PTHR47331:SF1">
    <property type="entry name" value="GAG-LIKE PROTEIN"/>
    <property type="match status" value="1"/>
</dbReference>
<keyword evidence="2" id="KW-1185">Reference proteome</keyword>
<gene>
    <name evidence="1" type="ORF">OESDEN_02274</name>
</gene>
<sequence>MVDRERITHKCQLFDSSVITTKVNKPQLTKEDLQYTEERSIQLSSVPEHHDKPRVLLGYEYLWEVVKGGKLRLPSGLHLINTKFGYMVSGKKKPSSAEEENANVLQTEASKGEQDIWDNYWKTESSGTNEYIGTEKNEKIMTDEEVMKEFKETTVKRPDGHHVRLPWKKPRDHLPDNKRMAVARLKALLRQYEDRREFLQEFERIFKEQLQQGVIEEVTEDMERKGNNRIIHYHGYQAVVTPEKKTTP</sequence>
<organism evidence="1 2">
    <name type="scientific">Oesophagostomum dentatum</name>
    <name type="common">Nodular worm</name>
    <dbReference type="NCBI Taxonomy" id="61180"/>
    <lineage>
        <taxon>Eukaryota</taxon>
        <taxon>Metazoa</taxon>
        <taxon>Ecdysozoa</taxon>
        <taxon>Nematoda</taxon>
        <taxon>Chromadorea</taxon>
        <taxon>Rhabditida</taxon>
        <taxon>Rhabditina</taxon>
        <taxon>Rhabditomorpha</taxon>
        <taxon>Strongyloidea</taxon>
        <taxon>Strongylidae</taxon>
        <taxon>Oesophagostomum</taxon>
    </lineage>
</organism>
<dbReference type="Proteomes" id="UP000053660">
    <property type="component" value="Unassembled WGS sequence"/>
</dbReference>
<dbReference type="EMBL" id="KN549404">
    <property type="protein sequence ID" value="KHJ97741.1"/>
    <property type="molecule type" value="Genomic_DNA"/>
</dbReference>